<evidence type="ECO:0000313" key="1">
    <source>
        <dbReference type="EMBL" id="QQG65025.1"/>
    </source>
</evidence>
<organism evidence="1 2">
    <name type="scientific">Desulfobulbus oligotrophicus</name>
    <dbReference type="NCBI Taxonomy" id="1909699"/>
    <lineage>
        <taxon>Bacteria</taxon>
        <taxon>Pseudomonadati</taxon>
        <taxon>Thermodesulfobacteriota</taxon>
        <taxon>Desulfobulbia</taxon>
        <taxon>Desulfobulbales</taxon>
        <taxon>Desulfobulbaceae</taxon>
        <taxon>Desulfobulbus</taxon>
    </lineage>
</organism>
<keyword evidence="2" id="KW-1185">Reference proteome</keyword>
<gene>
    <name evidence="1" type="ORF">HP555_03655</name>
</gene>
<accession>A0A7T5VBU9</accession>
<dbReference type="RefSeq" id="WP_199263841.1">
    <property type="nucleotide sequence ID" value="NZ_CP054140.1"/>
</dbReference>
<dbReference type="EMBL" id="CP054140">
    <property type="protein sequence ID" value="QQG65025.1"/>
    <property type="molecule type" value="Genomic_DNA"/>
</dbReference>
<evidence type="ECO:0000313" key="2">
    <source>
        <dbReference type="Proteomes" id="UP000596092"/>
    </source>
</evidence>
<dbReference type="AlphaFoldDB" id="A0A7T5VBU9"/>
<dbReference type="Proteomes" id="UP000596092">
    <property type="component" value="Chromosome"/>
</dbReference>
<protein>
    <submittedName>
        <fullName evidence="1">Uncharacterized protein</fullName>
    </submittedName>
</protein>
<reference evidence="1 2" key="1">
    <citation type="submission" date="2020-05" db="EMBL/GenBank/DDBJ databases">
        <title>Complete genome of Desulfobulbus oligotrophicus.</title>
        <authorList>
            <person name="Podar M."/>
        </authorList>
    </citation>
    <scope>NUCLEOTIDE SEQUENCE [LARGE SCALE GENOMIC DNA]</scope>
    <source>
        <strain evidence="1 2">Prop6</strain>
    </source>
</reference>
<proteinExistence type="predicted"/>
<name>A0A7T5VBU9_9BACT</name>
<sequence>MQGCATLLLSLLPDLFRTTILKTGWTAPLNPHQATDRSGLSLMWNPGGP</sequence>
<dbReference type="KEGG" id="dog:HP555_03655"/>